<feature type="region of interest" description="Disordered" evidence="1">
    <location>
        <begin position="134"/>
        <end position="155"/>
    </location>
</feature>
<feature type="compositionally biased region" description="Low complexity" evidence="1">
    <location>
        <begin position="251"/>
        <end position="261"/>
    </location>
</feature>
<protein>
    <submittedName>
        <fullName evidence="2">Uncharacterized protein</fullName>
    </submittedName>
</protein>
<organism evidence="2 3">
    <name type="scientific">Inquilinus limosus</name>
    <dbReference type="NCBI Taxonomy" id="171674"/>
    <lineage>
        <taxon>Bacteria</taxon>
        <taxon>Pseudomonadati</taxon>
        <taxon>Pseudomonadota</taxon>
        <taxon>Alphaproteobacteria</taxon>
        <taxon>Rhodospirillales</taxon>
        <taxon>Rhodospirillaceae</taxon>
        <taxon>Inquilinus</taxon>
    </lineage>
</organism>
<dbReference type="AlphaFoldDB" id="A0A952FUJ1"/>
<dbReference type="Proteomes" id="UP000700706">
    <property type="component" value="Unassembled WGS sequence"/>
</dbReference>
<feature type="region of interest" description="Disordered" evidence="1">
    <location>
        <begin position="216"/>
        <end position="290"/>
    </location>
</feature>
<dbReference type="EMBL" id="JAEKLZ010000461">
    <property type="protein sequence ID" value="MBW8728864.1"/>
    <property type="molecule type" value="Genomic_DNA"/>
</dbReference>
<feature type="compositionally biased region" description="Pro residues" evidence="1">
    <location>
        <begin position="271"/>
        <end position="290"/>
    </location>
</feature>
<evidence type="ECO:0000313" key="2">
    <source>
        <dbReference type="EMBL" id="MBW8728864.1"/>
    </source>
</evidence>
<proteinExistence type="predicted"/>
<name>A0A952FUJ1_9PROT</name>
<evidence type="ECO:0000313" key="3">
    <source>
        <dbReference type="Proteomes" id="UP000700706"/>
    </source>
</evidence>
<feature type="compositionally biased region" description="Basic and acidic residues" evidence="1">
    <location>
        <begin position="134"/>
        <end position="153"/>
    </location>
</feature>
<sequence length="290" mass="30651">MLSGLTKLALEMARTFQAEAVAALAAGDLGRAGKAETRFSALFLAIRRAVALKLRRWREDAAASPAADEAAMLSELMELAEALARGFHVLALAALAAGDLDRAGEAETRFSSLFLGIRRAIALKARLRQQREQAQREAEIRRKTRQDEKDGRRQAVAQGVAAAIAAVPDAEAQERLTADLREKLTEDERIDVDLADTALPIEALIASLCRALGLPPPGTPPAGGPAAAAEAGTDDPGAGPKGGRRMHNLATGESSTGTGSLSRRRPETTGRPPPPGRQPRPIPLRPRGPP</sequence>
<comment type="caution">
    <text evidence="2">The sequence shown here is derived from an EMBL/GenBank/DDBJ whole genome shotgun (WGS) entry which is preliminary data.</text>
</comment>
<gene>
    <name evidence="2" type="ORF">JF625_27415</name>
</gene>
<reference evidence="2" key="1">
    <citation type="submission" date="2020-06" db="EMBL/GenBank/DDBJ databases">
        <title>Stable isotope informed genome-resolved metagenomics uncovers potential trophic interactions in rhizosphere soil.</title>
        <authorList>
            <person name="Starr E.P."/>
            <person name="Shi S."/>
            <person name="Blazewicz S.J."/>
            <person name="Koch B.J."/>
            <person name="Probst A.J."/>
            <person name="Hungate B.A."/>
            <person name="Pett-Ridge J."/>
            <person name="Firestone M.K."/>
            <person name="Banfield J.F."/>
        </authorList>
    </citation>
    <scope>NUCLEOTIDE SEQUENCE</scope>
    <source>
        <strain evidence="2">YM_69_17</strain>
    </source>
</reference>
<feature type="compositionally biased region" description="Low complexity" evidence="1">
    <location>
        <begin position="224"/>
        <end position="238"/>
    </location>
</feature>
<evidence type="ECO:0000256" key="1">
    <source>
        <dbReference type="SAM" id="MobiDB-lite"/>
    </source>
</evidence>
<accession>A0A952FUJ1</accession>